<protein>
    <recommendedName>
        <fullName evidence="5">EIPR1-like beta-propeller domain-containing protein</fullName>
    </recommendedName>
</protein>
<dbReference type="PROSITE" id="PS50294">
    <property type="entry name" value="WD_REPEATS_REGION"/>
    <property type="match status" value="1"/>
</dbReference>
<dbReference type="InterPro" id="IPR019775">
    <property type="entry name" value="WD40_repeat_CS"/>
</dbReference>
<keyword evidence="2 4" id="KW-0853">WD repeat</keyword>
<feature type="repeat" description="WD" evidence="4">
    <location>
        <begin position="251"/>
        <end position="285"/>
    </location>
</feature>
<dbReference type="PROSITE" id="PS00678">
    <property type="entry name" value="WD_REPEATS_1"/>
    <property type="match status" value="1"/>
</dbReference>
<keyword evidence="3" id="KW-0677">Repeat</keyword>
<dbReference type="InterPro" id="IPR036322">
    <property type="entry name" value="WD40_repeat_dom_sf"/>
</dbReference>
<dbReference type="SMART" id="SM00320">
    <property type="entry name" value="WD40"/>
    <property type="match status" value="5"/>
</dbReference>
<sequence>MQGSHGSAYGLKYQARSIAAQVADTENTRWLVGTLSLREDNEVHLIQLADNSADILCEGLYTHQNEIWDLAACPFDSQFFSTVYASGGDFGAAIWRIPERGQGGNRVIPLQNVVNLQGHTHKIKCTLWWPSGKHNQLVSIDAENLYLWDIETSLKTAQVHGFASAGELSHMASGCWDPHDVNHVATATDVSVQCWDLRSMNQTNKIEQAHMLQVRHLDFNPKKQHIMITAGDDSRIRIWDLKMPNIPLQELPGHQHWAYRVQYNPKYEELVLSSGTDSRVNLWHVALALSGDAKPRSPFGSPKGPSDSLLRAYTEQEDSVYGLAWSTRDPWVFASVSYDGRVMVDSVPQSVRKQLTSRR</sequence>
<gene>
    <name evidence="6" type="ORF">CSSPTR1EN2_LOCUS4136</name>
</gene>
<evidence type="ECO:0000259" key="5">
    <source>
        <dbReference type="Pfam" id="PF23609"/>
    </source>
</evidence>
<name>A0ABP0TIW0_9BRYO</name>
<evidence type="ECO:0000256" key="4">
    <source>
        <dbReference type="PROSITE-ProRule" id="PRU00221"/>
    </source>
</evidence>
<dbReference type="InterPro" id="IPR015943">
    <property type="entry name" value="WD40/YVTN_repeat-like_dom_sf"/>
</dbReference>
<dbReference type="Pfam" id="PF23609">
    <property type="entry name" value="Beta-prop_EIPR1"/>
    <property type="match status" value="1"/>
</dbReference>
<dbReference type="PANTHER" id="PTHR14205">
    <property type="entry name" value="WD-REPEAT PROTEIN"/>
    <property type="match status" value="1"/>
</dbReference>
<dbReference type="EMBL" id="OZ019903">
    <property type="protein sequence ID" value="CAK9197762.1"/>
    <property type="molecule type" value="Genomic_DNA"/>
</dbReference>
<dbReference type="InterPro" id="IPR001680">
    <property type="entry name" value="WD40_rpt"/>
</dbReference>
<evidence type="ECO:0000256" key="2">
    <source>
        <dbReference type="ARBA" id="ARBA00022574"/>
    </source>
</evidence>
<evidence type="ECO:0000313" key="7">
    <source>
        <dbReference type="Proteomes" id="UP001497512"/>
    </source>
</evidence>
<dbReference type="SUPFAM" id="SSF50978">
    <property type="entry name" value="WD40 repeat-like"/>
    <property type="match status" value="1"/>
</dbReference>
<reference evidence="6" key="1">
    <citation type="submission" date="2024-02" db="EMBL/GenBank/DDBJ databases">
        <authorList>
            <consortium name="ELIXIR-Norway"/>
            <consortium name="Elixir Norway"/>
        </authorList>
    </citation>
    <scope>NUCLEOTIDE SEQUENCE</scope>
</reference>
<evidence type="ECO:0000256" key="3">
    <source>
        <dbReference type="ARBA" id="ARBA00022737"/>
    </source>
</evidence>
<keyword evidence="7" id="KW-1185">Reference proteome</keyword>
<dbReference type="InterPro" id="IPR040323">
    <property type="entry name" value="EIPR1"/>
</dbReference>
<dbReference type="PROSITE" id="PS50082">
    <property type="entry name" value="WD_REPEATS_2"/>
    <property type="match status" value="2"/>
</dbReference>
<evidence type="ECO:0000313" key="6">
    <source>
        <dbReference type="EMBL" id="CAK9197762.1"/>
    </source>
</evidence>
<evidence type="ECO:0000256" key="1">
    <source>
        <dbReference type="ARBA" id="ARBA00005672"/>
    </source>
</evidence>
<dbReference type="PANTHER" id="PTHR14205:SF15">
    <property type="entry name" value="EARP AND GARP COMPLEX-INTERACTING PROTEIN 1"/>
    <property type="match status" value="1"/>
</dbReference>
<accession>A0ABP0TIW0</accession>
<feature type="repeat" description="WD" evidence="4">
    <location>
        <begin position="207"/>
        <end position="242"/>
    </location>
</feature>
<dbReference type="Gene3D" id="2.130.10.10">
    <property type="entry name" value="YVTN repeat-like/Quinoprotein amine dehydrogenase"/>
    <property type="match status" value="1"/>
</dbReference>
<organism evidence="6 7">
    <name type="scientific">Sphagnum troendelagicum</name>
    <dbReference type="NCBI Taxonomy" id="128251"/>
    <lineage>
        <taxon>Eukaryota</taxon>
        <taxon>Viridiplantae</taxon>
        <taxon>Streptophyta</taxon>
        <taxon>Embryophyta</taxon>
        <taxon>Bryophyta</taxon>
        <taxon>Sphagnophytina</taxon>
        <taxon>Sphagnopsida</taxon>
        <taxon>Sphagnales</taxon>
        <taxon>Sphagnaceae</taxon>
        <taxon>Sphagnum</taxon>
    </lineage>
</organism>
<feature type="domain" description="EIPR1-like beta-propeller" evidence="5">
    <location>
        <begin position="4"/>
        <end position="283"/>
    </location>
</feature>
<dbReference type="Pfam" id="PF00400">
    <property type="entry name" value="WD40"/>
    <property type="match status" value="1"/>
</dbReference>
<comment type="similarity">
    <text evidence="1">Belongs to the WD repeat EIPR1 family.</text>
</comment>
<dbReference type="Proteomes" id="UP001497512">
    <property type="component" value="Chromosome 11"/>
</dbReference>
<proteinExistence type="inferred from homology"/>
<dbReference type="InterPro" id="IPR059104">
    <property type="entry name" value="Beta-prop_EIPR1-like"/>
</dbReference>